<dbReference type="EMBL" id="CAFBMB010000030">
    <property type="protein sequence ID" value="CAB4893962.1"/>
    <property type="molecule type" value="Genomic_DNA"/>
</dbReference>
<dbReference type="PANTHER" id="PTHR43546:SF9">
    <property type="entry name" value="L-ASCORBATE-6-PHOSPHATE LACTONASE ULAG-RELATED"/>
    <property type="match status" value="1"/>
</dbReference>
<protein>
    <submittedName>
        <fullName evidence="2">Unannotated protein</fullName>
    </submittedName>
</protein>
<reference evidence="2" key="1">
    <citation type="submission" date="2020-05" db="EMBL/GenBank/DDBJ databases">
        <authorList>
            <person name="Chiriac C."/>
            <person name="Salcher M."/>
            <person name="Ghai R."/>
            <person name="Kavagutti S V."/>
        </authorList>
    </citation>
    <scope>NUCLEOTIDE SEQUENCE</scope>
</reference>
<evidence type="ECO:0000256" key="1">
    <source>
        <dbReference type="ARBA" id="ARBA00022801"/>
    </source>
</evidence>
<evidence type="ECO:0000313" key="2">
    <source>
        <dbReference type="EMBL" id="CAB4893962.1"/>
    </source>
</evidence>
<dbReference type="Pfam" id="PF13483">
    <property type="entry name" value="Lactamase_B_3"/>
    <property type="match status" value="1"/>
</dbReference>
<accession>A0A6J7FCT6</accession>
<dbReference type="GO" id="GO:0016787">
    <property type="term" value="F:hydrolase activity"/>
    <property type="evidence" value="ECO:0007669"/>
    <property type="project" value="UniProtKB-KW"/>
</dbReference>
<dbReference type="Gene3D" id="3.60.15.10">
    <property type="entry name" value="Ribonuclease Z/Hydroxyacylglutathione hydrolase-like"/>
    <property type="match status" value="1"/>
</dbReference>
<dbReference type="InterPro" id="IPR036866">
    <property type="entry name" value="RibonucZ/Hydroxyglut_hydro"/>
</dbReference>
<dbReference type="InterPro" id="IPR050114">
    <property type="entry name" value="UPF0173_UPF0282_UlaG_hydrolase"/>
</dbReference>
<sequence length="272" mass="28813">MEPMPAPTLTHIDTACVLLEIGGWRLLTDPTLDAPGQTYRFGWGTSSVKLSSPALSAHQIGAVDAVLLSHDQHADNLDTAGRAFALEAPIILTTIPAARRIAAADDEALAFGMASGDSYALSDNRRPDVLITAVAARHRPAHWPEFTSGPVIGFVIESDALPGGAVYLTGDTIVTDDQRRVGNDRIIGTLIPHVGTAGFPKTTRKARFTMSGVDAAELALSLDAARVIPIHTEGWSHLLERPEAIAAAFGERGISRRLVMPEPGRPIPLTAG</sequence>
<name>A0A6J7FCT6_9ZZZZ</name>
<dbReference type="SUPFAM" id="SSF56281">
    <property type="entry name" value="Metallo-hydrolase/oxidoreductase"/>
    <property type="match status" value="1"/>
</dbReference>
<gene>
    <name evidence="2" type="ORF">UFOPK3516_00578</name>
</gene>
<keyword evidence="1" id="KW-0378">Hydrolase</keyword>
<dbReference type="PANTHER" id="PTHR43546">
    <property type="entry name" value="UPF0173 METAL-DEPENDENT HYDROLASE MJ1163-RELATED"/>
    <property type="match status" value="1"/>
</dbReference>
<organism evidence="2">
    <name type="scientific">freshwater metagenome</name>
    <dbReference type="NCBI Taxonomy" id="449393"/>
    <lineage>
        <taxon>unclassified sequences</taxon>
        <taxon>metagenomes</taxon>
        <taxon>ecological metagenomes</taxon>
    </lineage>
</organism>
<dbReference type="AlphaFoldDB" id="A0A6J7FCT6"/>
<proteinExistence type="predicted"/>